<dbReference type="EMBL" id="CAKOGL010000023">
    <property type="protein sequence ID" value="CAH2100958.1"/>
    <property type="molecule type" value="Genomic_DNA"/>
</dbReference>
<evidence type="ECO:0000259" key="1">
    <source>
        <dbReference type="Pfam" id="PF05699"/>
    </source>
</evidence>
<keyword evidence="4" id="KW-1185">Reference proteome</keyword>
<accession>A0AAU9UP48</accession>
<reference evidence="3" key="1">
    <citation type="submission" date="2022-03" db="EMBL/GenBank/DDBJ databases">
        <authorList>
            <person name="Tunstrom K."/>
        </authorList>
    </citation>
    <scope>NUCLEOTIDE SEQUENCE</scope>
</reference>
<evidence type="ECO:0008006" key="5">
    <source>
        <dbReference type="Google" id="ProtNLM"/>
    </source>
</evidence>
<dbReference type="PANTHER" id="PTHR45749">
    <property type="match status" value="1"/>
</dbReference>
<organism evidence="3 4">
    <name type="scientific">Euphydryas editha</name>
    <name type="common">Edith's checkerspot</name>
    <dbReference type="NCBI Taxonomy" id="104508"/>
    <lineage>
        <taxon>Eukaryota</taxon>
        <taxon>Metazoa</taxon>
        <taxon>Ecdysozoa</taxon>
        <taxon>Arthropoda</taxon>
        <taxon>Hexapoda</taxon>
        <taxon>Insecta</taxon>
        <taxon>Pterygota</taxon>
        <taxon>Neoptera</taxon>
        <taxon>Endopterygota</taxon>
        <taxon>Lepidoptera</taxon>
        <taxon>Glossata</taxon>
        <taxon>Ditrysia</taxon>
        <taxon>Papilionoidea</taxon>
        <taxon>Nymphalidae</taxon>
        <taxon>Nymphalinae</taxon>
        <taxon>Euphydryas</taxon>
    </lineage>
</organism>
<feature type="domain" description="DUF4371" evidence="2">
    <location>
        <begin position="6"/>
        <end position="211"/>
    </location>
</feature>
<sequence>MNAVISFCNFGKQRIETSLSRQLSEEISKHNTRVHHNRSIFQRLVDIVCHLAQQELPFRGHDESKTSLNKGNFLELVSLLSKYDPVLDKHMQQQDSGKPGPSYLSNKIQNDIIHSVADVLKSRIEFEIKITKFVSIIIDETPDVSNRAQLCLILRYYFANDVHDRFLGFVNISEIRELKAENLSKIILELLNNYNCTEKLVAQSYEGASVMSWLRIGVQQKIKEVCPQAIYIWCNAYILNWVLSKSCGRIAEVSSFFSALQALIRFFSNSTKRAAFYDKHCNKKLPHTCATRWTSCIVNTVFEQKNYLIDLFTDISDNPHEWDGDTILAADNFYNLFKSFNFNFFLSIFHAVFEKTDCLYNIIKKSQVDVGYCSNKIEDFQSWLRTELHSQFDHIYENTLRNNSAPRLRRNITCARMEYKRLFIQIIDTISYEINDSYSDILKLQFFHLLNNKLFDKYRSDFPSEALDSLLSIYANHFDKETLKNQLICLYTSPELQERNAFDLIDFINENSLEDAFPQLLKLAHLLVTIPATSSSAERAFSSLKRIHTYLRNTQDQERLSDLSMIAIEKQLLVELKCSPTFYSDVIKAFLQKDSRFDLEYK</sequence>
<name>A0AAU9UP48_EUPED</name>
<evidence type="ECO:0000313" key="4">
    <source>
        <dbReference type="Proteomes" id="UP001153954"/>
    </source>
</evidence>
<gene>
    <name evidence="3" type="ORF">EEDITHA_LOCUS15764</name>
</gene>
<dbReference type="Proteomes" id="UP001153954">
    <property type="component" value="Unassembled WGS sequence"/>
</dbReference>
<dbReference type="Pfam" id="PF05699">
    <property type="entry name" value="Dimer_Tnp_hAT"/>
    <property type="match status" value="1"/>
</dbReference>
<dbReference type="AlphaFoldDB" id="A0AAU9UP48"/>
<dbReference type="GO" id="GO:0046983">
    <property type="term" value="F:protein dimerization activity"/>
    <property type="evidence" value="ECO:0007669"/>
    <property type="project" value="InterPro"/>
</dbReference>
<evidence type="ECO:0000259" key="2">
    <source>
        <dbReference type="Pfam" id="PF14291"/>
    </source>
</evidence>
<protein>
    <recommendedName>
        <fullName evidence="5">Zinc finger MYM-type protein 1-like</fullName>
    </recommendedName>
</protein>
<feature type="domain" description="HAT C-terminal dimerisation" evidence="1">
    <location>
        <begin position="495"/>
        <end position="572"/>
    </location>
</feature>
<dbReference type="SUPFAM" id="SSF53098">
    <property type="entry name" value="Ribonuclease H-like"/>
    <property type="match status" value="1"/>
</dbReference>
<evidence type="ECO:0000313" key="3">
    <source>
        <dbReference type="EMBL" id="CAH2100958.1"/>
    </source>
</evidence>
<dbReference type="Pfam" id="PF14291">
    <property type="entry name" value="DUF4371"/>
    <property type="match status" value="1"/>
</dbReference>
<proteinExistence type="predicted"/>
<dbReference type="InterPro" id="IPR008906">
    <property type="entry name" value="HATC_C_dom"/>
</dbReference>
<dbReference type="InterPro" id="IPR025398">
    <property type="entry name" value="DUF4371"/>
</dbReference>
<dbReference type="InterPro" id="IPR012337">
    <property type="entry name" value="RNaseH-like_sf"/>
</dbReference>
<dbReference type="PANTHER" id="PTHR45749:SF28">
    <property type="entry name" value="ZINC FINGER MYM-TYPE PROTEIN 1-LIKE-RELATED"/>
    <property type="match status" value="1"/>
</dbReference>
<comment type="caution">
    <text evidence="3">The sequence shown here is derived from an EMBL/GenBank/DDBJ whole genome shotgun (WGS) entry which is preliminary data.</text>
</comment>